<dbReference type="eggNOG" id="ENOG50331CP">
    <property type="taxonomic scope" value="Bacteria"/>
</dbReference>
<dbReference type="InterPro" id="IPR021762">
    <property type="entry name" value="DUF3325"/>
</dbReference>
<dbReference type="OrthoDB" id="8797226at2"/>
<accession>Q82VJ9</accession>
<gene>
    <name evidence="2" type="ordered locus">NE1083</name>
</gene>
<organism evidence="2 3">
    <name type="scientific">Nitrosomonas europaea (strain ATCC 19718 / CIP 103999 / KCTC 2705 / NBRC 14298)</name>
    <dbReference type="NCBI Taxonomy" id="228410"/>
    <lineage>
        <taxon>Bacteria</taxon>
        <taxon>Pseudomonadati</taxon>
        <taxon>Pseudomonadota</taxon>
        <taxon>Betaproteobacteria</taxon>
        <taxon>Nitrosomonadales</taxon>
        <taxon>Nitrosomonadaceae</taxon>
        <taxon>Nitrosomonas</taxon>
    </lineage>
</organism>
<feature type="transmembrane region" description="Helical" evidence="1">
    <location>
        <begin position="48"/>
        <end position="65"/>
    </location>
</feature>
<dbReference type="AlphaFoldDB" id="Q82VJ9"/>
<name>Q82VJ9_NITEU</name>
<dbReference type="Proteomes" id="UP000001416">
    <property type="component" value="Chromosome"/>
</dbReference>
<dbReference type="STRING" id="228410.NE1083"/>
<feature type="transmembrane region" description="Helical" evidence="1">
    <location>
        <begin position="95"/>
        <end position="113"/>
    </location>
</feature>
<dbReference type="RefSeq" id="WP_011111682.1">
    <property type="nucleotide sequence ID" value="NC_004757.1"/>
</dbReference>
<evidence type="ECO:0000256" key="1">
    <source>
        <dbReference type="SAM" id="Phobius"/>
    </source>
</evidence>
<dbReference type="EMBL" id="AL954747">
    <property type="protein sequence ID" value="CAD84994.1"/>
    <property type="molecule type" value="Genomic_DNA"/>
</dbReference>
<evidence type="ECO:0000313" key="2">
    <source>
        <dbReference type="EMBL" id="CAD84994.1"/>
    </source>
</evidence>
<sequence>MSVPLAALAAFTLAYAGMTGLSLAMPRHYEQVAGQRVLPSGRRHFFRILGWLLLILAVVPCIQAWGTAVGVVVWFGFLTAGGLLIILMLPYLPRLAALAAAGTTIAGVLILLVT</sequence>
<dbReference type="GeneID" id="87104268"/>
<protein>
    <recommendedName>
        <fullName evidence="4">DUF3325 domain-containing protein</fullName>
    </recommendedName>
</protein>
<dbReference type="Pfam" id="PF11804">
    <property type="entry name" value="DUF3325"/>
    <property type="match status" value="1"/>
</dbReference>
<keyword evidence="3" id="KW-1185">Reference proteome</keyword>
<evidence type="ECO:0008006" key="4">
    <source>
        <dbReference type="Google" id="ProtNLM"/>
    </source>
</evidence>
<dbReference type="KEGG" id="neu:NE1083"/>
<keyword evidence="1" id="KW-1133">Transmembrane helix</keyword>
<keyword evidence="1" id="KW-0472">Membrane</keyword>
<proteinExistence type="predicted"/>
<feature type="transmembrane region" description="Helical" evidence="1">
    <location>
        <begin position="72"/>
        <end position="89"/>
    </location>
</feature>
<keyword evidence="1" id="KW-0812">Transmembrane</keyword>
<reference evidence="2 3" key="1">
    <citation type="journal article" date="2003" name="J. Bacteriol.">
        <title>Complete genome sequence of the ammonia-oxidizing bacterium and obligate chemolithoautotroph Nitrosomonas europaea.</title>
        <authorList>
            <person name="Chain P."/>
            <person name="Lamerdin J."/>
            <person name="Larimer F."/>
            <person name="Regala W."/>
            <person name="Land M."/>
            <person name="Hauser L."/>
            <person name="Hooper A."/>
            <person name="Klotz M."/>
            <person name="Norton J."/>
            <person name="Sayavedra-Soto L."/>
            <person name="Arciero D."/>
            <person name="Hommes N."/>
            <person name="Whittaker M."/>
            <person name="Arp D."/>
        </authorList>
    </citation>
    <scope>NUCLEOTIDE SEQUENCE [LARGE SCALE GENOMIC DNA]</scope>
    <source>
        <strain evidence="3">ATCC 19718 / CIP 103999 / KCTC 2705 / NBRC 14298</strain>
    </source>
</reference>
<dbReference type="HOGENOM" id="CLU_144870_0_0_4"/>
<evidence type="ECO:0000313" key="3">
    <source>
        <dbReference type="Proteomes" id="UP000001416"/>
    </source>
</evidence>